<dbReference type="SUPFAM" id="SSF50952">
    <property type="entry name" value="Soluble quinoprotein glucose dehydrogenase"/>
    <property type="match status" value="1"/>
</dbReference>
<organism evidence="2 3">
    <name type="scientific">Fodinibius sediminis</name>
    <dbReference type="NCBI Taxonomy" id="1214077"/>
    <lineage>
        <taxon>Bacteria</taxon>
        <taxon>Pseudomonadati</taxon>
        <taxon>Balneolota</taxon>
        <taxon>Balneolia</taxon>
        <taxon>Balneolales</taxon>
        <taxon>Balneolaceae</taxon>
        <taxon>Fodinibius</taxon>
    </lineage>
</organism>
<dbReference type="InterPro" id="IPR011041">
    <property type="entry name" value="Quinoprot_gluc/sorb_DH_b-prop"/>
</dbReference>
<reference evidence="2 3" key="1">
    <citation type="submission" date="2017-05" db="EMBL/GenBank/DDBJ databases">
        <authorList>
            <person name="Varghese N."/>
            <person name="Submissions S."/>
        </authorList>
    </citation>
    <scope>NUCLEOTIDE SEQUENCE [LARGE SCALE GENOMIC DNA]</scope>
    <source>
        <strain evidence="2 3">DSM 21194</strain>
    </source>
</reference>
<dbReference type="InterPro" id="IPR012938">
    <property type="entry name" value="Glc/Sorbosone_DH"/>
</dbReference>
<accession>A0A521EE35</accession>
<name>A0A521EE35_9BACT</name>
<proteinExistence type="predicted"/>
<evidence type="ECO:0000313" key="2">
    <source>
        <dbReference type="EMBL" id="SMO81721.1"/>
    </source>
</evidence>
<protein>
    <submittedName>
        <fullName evidence="2">Glucose/arabinose dehydrogenase, beta-propeller fold</fullName>
    </submittedName>
</protein>
<gene>
    <name evidence="2" type="ORF">SAMN06265218_11514</name>
</gene>
<dbReference type="AlphaFoldDB" id="A0A521EE35"/>
<keyword evidence="3" id="KW-1185">Reference proteome</keyword>
<evidence type="ECO:0000259" key="1">
    <source>
        <dbReference type="Pfam" id="PF07995"/>
    </source>
</evidence>
<dbReference type="PANTHER" id="PTHR19328">
    <property type="entry name" value="HEDGEHOG-INTERACTING PROTEIN"/>
    <property type="match status" value="1"/>
</dbReference>
<evidence type="ECO:0000313" key="3">
    <source>
        <dbReference type="Proteomes" id="UP000317593"/>
    </source>
</evidence>
<dbReference type="PANTHER" id="PTHR19328:SF75">
    <property type="entry name" value="ALDOSE SUGAR DEHYDROGENASE YLII"/>
    <property type="match status" value="1"/>
</dbReference>
<dbReference type="Gene3D" id="2.120.10.30">
    <property type="entry name" value="TolB, C-terminal domain"/>
    <property type="match status" value="1"/>
</dbReference>
<dbReference type="InterPro" id="IPR011042">
    <property type="entry name" value="6-blade_b-propeller_TolB-like"/>
</dbReference>
<dbReference type="Proteomes" id="UP000317593">
    <property type="component" value="Unassembled WGS sequence"/>
</dbReference>
<feature type="domain" description="Glucose/Sorbosone dehydrogenase" evidence="1">
    <location>
        <begin position="57"/>
        <end position="379"/>
    </location>
</feature>
<dbReference type="EMBL" id="FXTH01000015">
    <property type="protein sequence ID" value="SMO81721.1"/>
    <property type="molecule type" value="Genomic_DNA"/>
</dbReference>
<sequence length="388" mass="43018">MNENISDYEVIMYKYLSMLLAVVLITACNANTEPDKEAESADAGQEYTMETIITEIDVPWGLDWLPDGDMLVTARSGDLWLYSDGSLAEEPVAGVPEVWSNGQGGLLDVKAHPNYEQNGWIYLTYSSPEGSEPGANTALMRAKLNEDRTSLVNQEILYKAEPNTERGQHFGSRIVFDNNGHVFFGIGDRGARDVNPQDITRDAGKIYRLNDDGSIPQDNPFVGKEGKDAIFAYGVRNPQGMALHPETGELWENEHGPRGGDEVNIIKPGNNYGWPEISFGINYNGTSFTDDTAKAGMEQPEWYWDPSIAPSGMTFVTSERYPDWQGDLLVGSLKFSYLVLCTVEDGGITEEEILFEEIGRVRNIEQGPDGYLYVATEGNGIKRIIAEQ</sequence>
<dbReference type="Pfam" id="PF07995">
    <property type="entry name" value="GSDH"/>
    <property type="match status" value="1"/>
</dbReference>